<dbReference type="RefSeq" id="WP_099105000.1">
    <property type="nucleotide sequence ID" value="NZ_JAATJF010000001.1"/>
</dbReference>
<evidence type="ECO:0000313" key="15">
    <source>
        <dbReference type="Proteomes" id="UP000226437"/>
    </source>
</evidence>
<evidence type="ECO:0000256" key="9">
    <source>
        <dbReference type="ARBA" id="ARBA00032931"/>
    </source>
</evidence>
<dbReference type="OrthoDB" id="9802507at2"/>
<protein>
    <recommendedName>
        <fullName evidence="4">Phosphoribosylformylglycinamidine cyclo-ligase</fullName>
        <ecNumber evidence="3">6.3.3.1</ecNumber>
    </recommendedName>
    <alternativeName>
        <fullName evidence="9">AIR synthase</fullName>
    </alternativeName>
    <alternativeName>
        <fullName evidence="10">AIRS</fullName>
    </alternativeName>
    <alternativeName>
        <fullName evidence="8">Phosphoribosyl-aminoimidazole synthetase</fullName>
    </alternativeName>
</protein>
<evidence type="ECO:0000256" key="10">
    <source>
        <dbReference type="ARBA" id="ARBA00033093"/>
    </source>
</evidence>
<dbReference type="GO" id="GO:0005829">
    <property type="term" value="C:cytosol"/>
    <property type="evidence" value="ECO:0007669"/>
    <property type="project" value="TreeGrafter"/>
</dbReference>
<dbReference type="EC" id="6.3.3.1" evidence="3"/>
<dbReference type="UniPathway" id="UPA00074">
    <property type="reaction ID" value="UER00129"/>
</dbReference>
<keyword evidence="5 14" id="KW-0436">Ligase</keyword>
<dbReference type="InterPro" id="IPR004733">
    <property type="entry name" value="PurM_cligase"/>
</dbReference>
<feature type="domain" description="PurM-like C-terminal" evidence="13">
    <location>
        <begin position="177"/>
        <end position="376"/>
    </location>
</feature>
<dbReference type="InterPro" id="IPR010918">
    <property type="entry name" value="PurM-like_C_dom"/>
</dbReference>
<dbReference type="Gene3D" id="3.30.1330.10">
    <property type="entry name" value="PurM-like, N-terminal domain"/>
    <property type="match status" value="1"/>
</dbReference>
<dbReference type="GO" id="GO:0005524">
    <property type="term" value="F:ATP binding"/>
    <property type="evidence" value="ECO:0007669"/>
    <property type="project" value="UniProtKB-KW"/>
</dbReference>
<dbReference type="PANTHER" id="PTHR10520:SF12">
    <property type="entry name" value="TRIFUNCTIONAL PURINE BIOSYNTHETIC PROTEIN ADENOSINE-3"/>
    <property type="match status" value="1"/>
</dbReference>
<evidence type="ECO:0000259" key="12">
    <source>
        <dbReference type="Pfam" id="PF00586"/>
    </source>
</evidence>
<evidence type="ECO:0000256" key="7">
    <source>
        <dbReference type="ARBA" id="ARBA00022840"/>
    </source>
</evidence>
<dbReference type="Gene3D" id="3.90.650.10">
    <property type="entry name" value="PurM-like C-terminal domain"/>
    <property type="match status" value="1"/>
</dbReference>
<dbReference type="EMBL" id="PDLO01000001">
    <property type="protein sequence ID" value="PHL00022.1"/>
    <property type="molecule type" value="Genomic_DNA"/>
</dbReference>
<evidence type="ECO:0000256" key="3">
    <source>
        <dbReference type="ARBA" id="ARBA00013047"/>
    </source>
</evidence>
<dbReference type="GO" id="GO:0006189">
    <property type="term" value="P:'de novo' IMP biosynthetic process"/>
    <property type="evidence" value="ECO:0007669"/>
    <property type="project" value="UniProtKB-UniPathway"/>
</dbReference>
<dbReference type="GO" id="GO:0004637">
    <property type="term" value="F:phosphoribosylamine-glycine ligase activity"/>
    <property type="evidence" value="ECO:0007669"/>
    <property type="project" value="TreeGrafter"/>
</dbReference>
<sequence length="392" mass="42788">MSTKYEQRGVSATKSEVHDAIQGLDKGLYPKAFCKVLPDIAGGDPEYCNVMHADTAGTKTSLAYLYWKETGDLSVWEGIVQDSLVMNLDDMGCVGAVDNILISSTIGRNKNRIPGEVLKTIIQGAQKFADRMAEQGVGLHLTGGETADVGDIVRTIDVGYTTFARLRRDEVIVNDIRPGNVIVGLASYGQATYEDEYNGGMGSNGLTSARHDVFRKEYADKYPESFDPEVPREVVYTGSRALTDKITVDGVETTVGKLVLSPTRTYLPVLKKLLQEVGPGLSGLIHCTGGAQTKVVKFIDPDVRVVKDKLFPAPPLFDLIRQESGTDWREMYQVFNMGHRLEAYVGERDAQTVIDLARSFGIDARIIGHVEAGGEQASVRLTTPGGVEEYTD</sequence>
<keyword evidence="6" id="KW-0547">Nucleotide-binding</keyword>
<dbReference type="Pfam" id="PF00586">
    <property type="entry name" value="AIRS"/>
    <property type="match status" value="1"/>
</dbReference>
<keyword evidence="15" id="KW-1185">Reference proteome</keyword>
<name>A0A2G0CJ78_9BACT</name>
<dbReference type="PANTHER" id="PTHR10520">
    <property type="entry name" value="TRIFUNCTIONAL PURINE BIOSYNTHETIC PROTEIN ADENOSINE-3-RELATED"/>
    <property type="match status" value="1"/>
</dbReference>
<dbReference type="InterPro" id="IPR016188">
    <property type="entry name" value="PurM-like_N"/>
</dbReference>
<dbReference type="Proteomes" id="UP000226437">
    <property type="component" value="Unassembled WGS sequence"/>
</dbReference>
<reference evidence="14 15" key="1">
    <citation type="submission" date="2017-10" db="EMBL/GenBank/DDBJ databases">
        <title>The draft genome sequence of Lewinella marina KCTC 32374.</title>
        <authorList>
            <person name="Wang K."/>
        </authorList>
    </citation>
    <scope>NUCLEOTIDE SEQUENCE [LARGE SCALE GENOMIC DNA]</scope>
    <source>
        <strain evidence="14 15">MKG-38</strain>
    </source>
</reference>
<organism evidence="14 15">
    <name type="scientific">Neolewinella marina</name>
    <dbReference type="NCBI Taxonomy" id="438751"/>
    <lineage>
        <taxon>Bacteria</taxon>
        <taxon>Pseudomonadati</taxon>
        <taxon>Bacteroidota</taxon>
        <taxon>Saprospiria</taxon>
        <taxon>Saprospirales</taxon>
        <taxon>Lewinellaceae</taxon>
        <taxon>Neolewinella</taxon>
    </lineage>
</organism>
<feature type="domain" description="PurM-like N-terminal" evidence="12">
    <location>
        <begin position="45"/>
        <end position="161"/>
    </location>
</feature>
<comment type="similarity">
    <text evidence="2">Belongs to the AIR synthase family.</text>
</comment>
<dbReference type="GO" id="GO:0046084">
    <property type="term" value="P:adenine biosynthetic process"/>
    <property type="evidence" value="ECO:0007669"/>
    <property type="project" value="TreeGrafter"/>
</dbReference>
<evidence type="ECO:0000256" key="4">
    <source>
        <dbReference type="ARBA" id="ARBA00020367"/>
    </source>
</evidence>
<evidence type="ECO:0000256" key="1">
    <source>
        <dbReference type="ARBA" id="ARBA00004686"/>
    </source>
</evidence>
<comment type="caution">
    <text evidence="14">The sequence shown here is derived from an EMBL/GenBank/DDBJ whole genome shotgun (WGS) entry which is preliminary data.</text>
</comment>
<accession>A0A2G0CJ78</accession>
<dbReference type="SUPFAM" id="SSF56042">
    <property type="entry name" value="PurM C-terminal domain-like"/>
    <property type="match status" value="1"/>
</dbReference>
<dbReference type="SUPFAM" id="SSF55326">
    <property type="entry name" value="PurM N-terminal domain-like"/>
    <property type="match status" value="1"/>
</dbReference>
<comment type="catalytic activity">
    <reaction evidence="11">
        <text>2-formamido-N(1)-(5-O-phospho-beta-D-ribosyl)acetamidine + ATP = 5-amino-1-(5-phospho-beta-D-ribosyl)imidazole + ADP + phosphate + H(+)</text>
        <dbReference type="Rhea" id="RHEA:23032"/>
        <dbReference type="ChEBI" id="CHEBI:15378"/>
        <dbReference type="ChEBI" id="CHEBI:30616"/>
        <dbReference type="ChEBI" id="CHEBI:43474"/>
        <dbReference type="ChEBI" id="CHEBI:137981"/>
        <dbReference type="ChEBI" id="CHEBI:147287"/>
        <dbReference type="ChEBI" id="CHEBI:456216"/>
        <dbReference type="EC" id="6.3.3.1"/>
    </reaction>
</comment>
<proteinExistence type="inferred from homology"/>
<evidence type="ECO:0000256" key="5">
    <source>
        <dbReference type="ARBA" id="ARBA00022598"/>
    </source>
</evidence>
<gene>
    <name evidence="14" type="ORF">CGL56_02970</name>
</gene>
<comment type="pathway">
    <text evidence="1">Purine metabolism; IMP biosynthesis via de novo pathway; 5-amino-1-(5-phospho-D-ribosyl)imidazole from N(2)-formyl-N(1)-(5-phospho-D-ribosyl)glycinamide: step 2/2.</text>
</comment>
<dbReference type="Pfam" id="PF02769">
    <property type="entry name" value="AIRS_C"/>
    <property type="match status" value="1"/>
</dbReference>
<evidence type="ECO:0000259" key="13">
    <source>
        <dbReference type="Pfam" id="PF02769"/>
    </source>
</evidence>
<dbReference type="AlphaFoldDB" id="A0A2G0CJ78"/>
<evidence type="ECO:0000256" key="6">
    <source>
        <dbReference type="ARBA" id="ARBA00022741"/>
    </source>
</evidence>
<evidence type="ECO:0000313" key="14">
    <source>
        <dbReference type="EMBL" id="PHL00022.1"/>
    </source>
</evidence>
<evidence type="ECO:0000256" key="2">
    <source>
        <dbReference type="ARBA" id="ARBA00010280"/>
    </source>
</evidence>
<evidence type="ECO:0000256" key="11">
    <source>
        <dbReference type="ARBA" id="ARBA00049057"/>
    </source>
</evidence>
<keyword evidence="7" id="KW-0067">ATP-binding</keyword>
<dbReference type="GO" id="GO:0004641">
    <property type="term" value="F:phosphoribosylformylglycinamidine cyclo-ligase activity"/>
    <property type="evidence" value="ECO:0007669"/>
    <property type="project" value="UniProtKB-EC"/>
</dbReference>
<evidence type="ECO:0000256" key="8">
    <source>
        <dbReference type="ARBA" id="ARBA00031908"/>
    </source>
</evidence>
<dbReference type="InterPro" id="IPR036921">
    <property type="entry name" value="PurM-like_N_sf"/>
</dbReference>
<dbReference type="InterPro" id="IPR036676">
    <property type="entry name" value="PurM-like_C_sf"/>
</dbReference>